<feature type="transmembrane region" description="Helical" evidence="8">
    <location>
        <begin position="21"/>
        <end position="45"/>
    </location>
</feature>
<evidence type="ECO:0000256" key="4">
    <source>
        <dbReference type="ARBA" id="ARBA00022692"/>
    </source>
</evidence>
<organism evidence="10 11">
    <name type="scientific">Victivallis vadensis</name>
    <dbReference type="NCBI Taxonomy" id="172901"/>
    <lineage>
        <taxon>Bacteria</taxon>
        <taxon>Pseudomonadati</taxon>
        <taxon>Lentisphaerota</taxon>
        <taxon>Lentisphaeria</taxon>
        <taxon>Victivallales</taxon>
        <taxon>Victivallaceae</taxon>
        <taxon>Victivallis</taxon>
    </lineage>
</organism>
<evidence type="ECO:0000256" key="8">
    <source>
        <dbReference type="SAM" id="Phobius"/>
    </source>
</evidence>
<evidence type="ECO:0000313" key="10">
    <source>
        <dbReference type="EMBL" id="PVY42749.1"/>
    </source>
</evidence>
<dbReference type="GO" id="GO:0015031">
    <property type="term" value="P:protein transport"/>
    <property type="evidence" value="ECO:0007669"/>
    <property type="project" value="UniProtKB-KW"/>
</dbReference>
<accession>A0A2U1B253</accession>
<dbReference type="PANTHER" id="PTHR30558">
    <property type="entry name" value="EXBD MEMBRANE COMPONENT OF PMF-DRIVEN MACROMOLECULE IMPORT SYSTEM"/>
    <property type="match status" value="1"/>
</dbReference>
<name>A0A2U1B253_9BACT</name>
<dbReference type="Pfam" id="PF02472">
    <property type="entry name" value="ExbD"/>
    <property type="match status" value="1"/>
</dbReference>
<keyword evidence="11" id="KW-1185">Reference proteome</keyword>
<evidence type="ECO:0000256" key="2">
    <source>
        <dbReference type="ARBA" id="ARBA00005811"/>
    </source>
</evidence>
<evidence type="ECO:0000313" key="12">
    <source>
        <dbReference type="Proteomes" id="UP000576225"/>
    </source>
</evidence>
<keyword evidence="3" id="KW-1003">Cell membrane</keyword>
<dbReference type="AlphaFoldDB" id="A0A2U1B253"/>
<evidence type="ECO:0000256" key="1">
    <source>
        <dbReference type="ARBA" id="ARBA00004162"/>
    </source>
</evidence>
<reference evidence="9 12" key="2">
    <citation type="submission" date="2020-04" db="EMBL/GenBank/DDBJ databases">
        <authorList>
            <person name="Hitch T.C.A."/>
            <person name="Wylensek D."/>
            <person name="Clavel T."/>
        </authorList>
    </citation>
    <scope>NUCLEOTIDE SEQUENCE [LARGE SCALE GENOMIC DNA]</scope>
    <source>
        <strain evidence="9 12">COR2-253-APC-1A</strain>
    </source>
</reference>
<dbReference type="GO" id="GO:0005886">
    <property type="term" value="C:plasma membrane"/>
    <property type="evidence" value="ECO:0007669"/>
    <property type="project" value="UniProtKB-SubCell"/>
</dbReference>
<dbReference type="EMBL" id="JABAEW010000015">
    <property type="protein sequence ID" value="NMD86874.1"/>
    <property type="molecule type" value="Genomic_DNA"/>
</dbReference>
<reference evidence="10 11" key="1">
    <citation type="submission" date="2018-04" db="EMBL/GenBank/DDBJ databases">
        <title>Genomic Encyclopedia of Type Strains, Phase IV (KMG-IV): sequencing the most valuable type-strain genomes for metagenomic binning, comparative biology and taxonomic classification.</title>
        <authorList>
            <person name="Goeker M."/>
        </authorList>
    </citation>
    <scope>NUCLEOTIDE SEQUENCE [LARGE SCALE GENOMIC DNA]</scope>
    <source>
        <strain evidence="10 11">DSM 14823</strain>
    </source>
</reference>
<dbReference type="OrthoDB" id="9798629at2"/>
<evidence type="ECO:0000256" key="5">
    <source>
        <dbReference type="ARBA" id="ARBA00022989"/>
    </source>
</evidence>
<gene>
    <name evidence="10" type="ORF">C8D82_11057</name>
    <name evidence="9" type="ORF">HF882_09785</name>
</gene>
<dbReference type="GeneID" id="78294972"/>
<protein>
    <submittedName>
        <fullName evidence="9">Biopolymer transporter ExbD</fullName>
    </submittedName>
    <submittedName>
        <fullName evidence="10">Outer membrane transport energization protein ExbD</fullName>
    </submittedName>
</protein>
<evidence type="ECO:0000313" key="11">
    <source>
        <dbReference type="Proteomes" id="UP000245959"/>
    </source>
</evidence>
<dbReference type="EMBL" id="QEKH01000010">
    <property type="protein sequence ID" value="PVY42749.1"/>
    <property type="molecule type" value="Genomic_DNA"/>
</dbReference>
<dbReference type="Gene3D" id="3.30.420.270">
    <property type="match status" value="1"/>
</dbReference>
<dbReference type="Proteomes" id="UP000576225">
    <property type="component" value="Unassembled WGS sequence"/>
</dbReference>
<sequence>MIKSEIGKRRYQTRLKPRSGWPELTALIDVMFLTLLFLFLSASFVRVSGVKVELPKVRVSSAVSLERFIVTVVPPASAGQPHLFYFNDQPVSLEMLKQRLAEVSGRSGNASIIIRADRRVPFEQVAQVMALAEAAKLSSFIAVVPASASQETVFGQ</sequence>
<keyword evidence="4 7" id="KW-0812">Transmembrane</keyword>
<evidence type="ECO:0000256" key="7">
    <source>
        <dbReference type="RuleBase" id="RU003879"/>
    </source>
</evidence>
<proteinExistence type="inferred from homology"/>
<keyword evidence="7" id="KW-0653">Protein transport</keyword>
<dbReference type="InterPro" id="IPR003400">
    <property type="entry name" value="ExbD"/>
</dbReference>
<dbReference type="GO" id="GO:0022857">
    <property type="term" value="F:transmembrane transporter activity"/>
    <property type="evidence" value="ECO:0007669"/>
    <property type="project" value="InterPro"/>
</dbReference>
<comment type="similarity">
    <text evidence="2 7">Belongs to the ExbD/TolR family.</text>
</comment>
<evidence type="ECO:0000313" key="9">
    <source>
        <dbReference type="EMBL" id="NMD86874.1"/>
    </source>
</evidence>
<dbReference type="PANTHER" id="PTHR30558:SF3">
    <property type="entry name" value="BIOPOLYMER TRANSPORT PROTEIN EXBD-RELATED"/>
    <property type="match status" value="1"/>
</dbReference>
<dbReference type="RefSeq" id="WP_116883662.1">
    <property type="nucleotide sequence ID" value="NZ_CABMMC010000018.1"/>
</dbReference>
<comment type="subcellular location">
    <subcellularLocation>
        <location evidence="1">Cell membrane</location>
        <topology evidence="1">Single-pass membrane protein</topology>
    </subcellularLocation>
    <subcellularLocation>
        <location evidence="7">Cell membrane</location>
        <topology evidence="7">Single-pass type II membrane protein</topology>
    </subcellularLocation>
</comment>
<keyword evidence="6 8" id="KW-0472">Membrane</keyword>
<keyword evidence="7" id="KW-0813">Transport</keyword>
<evidence type="ECO:0000256" key="3">
    <source>
        <dbReference type="ARBA" id="ARBA00022475"/>
    </source>
</evidence>
<keyword evidence="5 8" id="KW-1133">Transmembrane helix</keyword>
<evidence type="ECO:0000256" key="6">
    <source>
        <dbReference type="ARBA" id="ARBA00023136"/>
    </source>
</evidence>
<comment type="caution">
    <text evidence="10">The sequence shown here is derived from an EMBL/GenBank/DDBJ whole genome shotgun (WGS) entry which is preliminary data.</text>
</comment>
<dbReference type="Proteomes" id="UP000245959">
    <property type="component" value="Unassembled WGS sequence"/>
</dbReference>